<reference evidence="8 9" key="1">
    <citation type="submission" date="2023-11" db="EMBL/GenBank/DDBJ databases">
        <title>An acidophilic fungus is an integral part of prey digestion in a carnivorous sundew plant.</title>
        <authorList>
            <person name="Tsai I.J."/>
        </authorList>
    </citation>
    <scope>NUCLEOTIDE SEQUENCE [LARGE SCALE GENOMIC DNA]</scope>
    <source>
        <strain evidence="8">169a</strain>
    </source>
</reference>
<comment type="catalytic activity">
    <reaction evidence="5 6">
        <text>geranylgeranyl diphosphate + L-cysteinyl-[protein] = S-geranylgeranyl-L-cysteinyl-[protein] + diphosphate</text>
        <dbReference type="Rhea" id="RHEA:21240"/>
        <dbReference type="Rhea" id="RHEA-COMP:10131"/>
        <dbReference type="Rhea" id="RHEA-COMP:11537"/>
        <dbReference type="ChEBI" id="CHEBI:29950"/>
        <dbReference type="ChEBI" id="CHEBI:33019"/>
        <dbReference type="ChEBI" id="CHEBI:57533"/>
        <dbReference type="ChEBI" id="CHEBI:86021"/>
        <dbReference type="EC" id="2.5.1.60"/>
    </reaction>
</comment>
<gene>
    <name evidence="8" type="ORF">R9X50_00618900</name>
</gene>
<dbReference type="PROSITE" id="PS51147">
    <property type="entry name" value="PFTA"/>
    <property type="match status" value="5"/>
</dbReference>
<dbReference type="EC" id="2.5.1.60" evidence="6"/>
<protein>
    <recommendedName>
        <fullName evidence="6">Geranylgeranyl transferase type-2 subunit alpha</fullName>
        <ecNumber evidence="6">2.5.1.60</ecNumber>
    </recommendedName>
    <alternativeName>
        <fullName evidence="6">Geranylgeranyl transferase type II subunit alpha</fullName>
    </alternativeName>
</protein>
<keyword evidence="2 6" id="KW-0637">Prenyltransferase</keyword>
<keyword evidence="9" id="KW-1185">Reference proteome</keyword>
<dbReference type="PANTHER" id="PTHR11129:SF2">
    <property type="entry name" value="GERANYLGERANYL TRANSFERASE TYPE-2 SUBUNIT ALPHA"/>
    <property type="match status" value="1"/>
</dbReference>
<sequence>MASGHGIPRVSGAIHDHSQEAQDKVRKQIDQYQTVERDVVQRIRTNDFSNDTLQLTSVLLKQNPEYYTVWNHRRRIFLDVFEKEVSSKGAVLDSGPSPTDQKDAEAAEKAGLTVSQREIQLIVNEDLMFLLPLLKQFPKCYWIWNHRAWLLATVSKHLPVSNALEQWQNELGLVAKMLALDSRNFHGWGYRREVVTNLETLSGQSMAEQEFAYATKMIQANLSNFSAWHARSQLIPRLLSERNASSADRKKLFDEEFDLITRALYTDPYDQSLWFYHQYLMSTLDSSNKNSPEILKPCTNAERIEYLEQELDSVMEMLDGAEDCKYIYQALLEYTSRYLEIGSGKTKVTTIEMNEWLNALRKIDPLREGRWKDLEQKMNL</sequence>
<evidence type="ECO:0000256" key="4">
    <source>
        <dbReference type="ARBA" id="ARBA00022737"/>
    </source>
</evidence>
<comment type="similarity">
    <text evidence="1 6">Belongs to the protein prenyltransferase subunit alpha family.</text>
</comment>
<comment type="function">
    <text evidence="6">Catalyzes the transfer of a geranyl-geranyl moiety from geranyl-geranyl pyrophosphate to cysteines occuring in specific C-terminal amino acid sequences.</text>
</comment>
<evidence type="ECO:0000256" key="7">
    <source>
        <dbReference type="SAM" id="MobiDB-lite"/>
    </source>
</evidence>
<feature type="region of interest" description="Disordered" evidence="7">
    <location>
        <begin position="1"/>
        <end position="22"/>
    </location>
</feature>
<dbReference type="GO" id="GO:0004663">
    <property type="term" value="F:Rab geranylgeranyltransferase activity"/>
    <property type="evidence" value="ECO:0007669"/>
    <property type="project" value="UniProtKB-UniRule"/>
</dbReference>
<evidence type="ECO:0000256" key="1">
    <source>
        <dbReference type="ARBA" id="ARBA00006734"/>
    </source>
</evidence>
<accession>A0AAQ3M7H7</accession>
<dbReference type="Pfam" id="PF01239">
    <property type="entry name" value="PPTA"/>
    <property type="match status" value="5"/>
</dbReference>
<dbReference type="GO" id="GO:0097354">
    <property type="term" value="P:prenylation"/>
    <property type="evidence" value="ECO:0007669"/>
    <property type="project" value="UniProtKB-UniRule"/>
</dbReference>
<dbReference type="PANTHER" id="PTHR11129">
    <property type="entry name" value="PROTEIN FARNESYLTRANSFERASE ALPHA SUBUNIT/RAB GERANYLGERANYL TRANSFERASE ALPHA SUBUNIT"/>
    <property type="match status" value="1"/>
</dbReference>
<evidence type="ECO:0000313" key="9">
    <source>
        <dbReference type="Proteomes" id="UP001303373"/>
    </source>
</evidence>
<dbReference type="EMBL" id="CP138589">
    <property type="protein sequence ID" value="WPH03312.1"/>
    <property type="molecule type" value="Genomic_DNA"/>
</dbReference>
<evidence type="ECO:0000256" key="3">
    <source>
        <dbReference type="ARBA" id="ARBA00022679"/>
    </source>
</evidence>
<dbReference type="SUPFAM" id="SSF48439">
    <property type="entry name" value="Protein prenylyltransferase"/>
    <property type="match status" value="1"/>
</dbReference>
<evidence type="ECO:0000313" key="8">
    <source>
        <dbReference type="EMBL" id="WPH03312.1"/>
    </source>
</evidence>
<proteinExistence type="inferred from homology"/>
<dbReference type="Proteomes" id="UP001303373">
    <property type="component" value="Chromosome 10"/>
</dbReference>
<evidence type="ECO:0000256" key="2">
    <source>
        <dbReference type="ARBA" id="ARBA00022602"/>
    </source>
</evidence>
<dbReference type="InterPro" id="IPR002088">
    <property type="entry name" value="Prenyl_trans_a"/>
</dbReference>
<evidence type="ECO:0000256" key="5">
    <source>
        <dbReference type="ARBA" id="ARBA00047658"/>
    </source>
</evidence>
<name>A0AAQ3M7H7_9PEZI</name>
<dbReference type="AlphaFoldDB" id="A0AAQ3M7H7"/>
<keyword evidence="3 6" id="KW-0808">Transferase</keyword>
<dbReference type="Gene3D" id="1.25.40.120">
    <property type="entry name" value="Protein prenylyltransferase"/>
    <property type="match status" value="1"/>
</dbReference>
<keyword evidence="4" id="KW-0677">Repeat</keyword>
<dbReference type="GO" id="GO:0005968">
    <property type="term" value="C:Rab-protein geranylgeranyltransferase complex"/>
    <property type="evidence" value="ECO:0007669"/>
    <property type="project" value="TreeGrafter"/>
</dbReference>
<evidence type="ECO:0000256" key="6">
    <source>
        <dbReference type="RuleBase" id="RU367120"/>
    </source>
</evidence>
<organism evidence="8 9">
    <name type="scientific">Acrodontium crateriforme</name>
    <dbReference type="NCBI Taxonomy" id="150365"/>
    <lineage>
        <taxon>Eukaryota</taxon>
        <taxon>Fungi</taxon>
        <taxon>Dikarya</taxon>
        <taxon>Ascomycota</taxon>
        <taxon>Pezizomycotina</taxon>
        <taxon>Dothideomycetes</taxon>
        <taxon>Dothideomycetidae</taxon>
        <taxon>Mycosphaerellales</taxon>
        <taxon>Teratosphaeriaceae</taxon>
        <taxon>Acrodontium</taxon>
    </lineage>
</organism>
<feature type="region of interest" description="Disordered" evidence="7">
    <location>
        <begin position="89"/>
        <end position="109"/>
    </location>
</feature>